<keyword evidence="1" id="KW-0732">Signal</keyword>
<dbReference type="HOGENOM" id="CLU_547320_0_0_10"/>
<sequence>MNKKHILFLLSVLLFGLSSCINDESSYGGNTIPTLTIEGNNNTDMPVVNFNLGEDCVIRPTIQYSGNSPLQYRWSIGTYKDGVKGTLEQVSTDQNLTYKFLSGGTYYAHLTVTDGSVGVAADYQININRTFEKGYLLVSNDPQGKGNLAFVKIMTPEEIAAGIPQISMEHIIERMNENISLRNIKGAIRGVITWPTTVHRILASTEDRCYFFDPNTFTIISNINYEDVFRGFKATGFFADGYSPFVYDSIAKKFVNLNLAYMFPYEYKSYKGLTFDDCFQCSYTAWGNTNYTNMFVDYGTSEVKELDINTGDICTTGTILAEENIISAFLTGPQGYIRNELVLTVSKTNPSQYYLHEFAGIPYIAQNGPGTKTAITVNSSTAVPQRGTRFAFSEKNNRYFYPIDNRIYVFLPSAAAPMPQQNEWAITFSEGEIITYMGVNADSDELYVATCTVATQRGNFYIYKCADIKTDNQGRITPVAEYRNVADRISSIIYKPSL</sequence>
<dbReference type="Gene3D" id="2.60.40.10">
    <property type="entry name" value="Immunoglobulins"/>
    <property type="match status" value="1"/>
</dbReference>
<gene>
    <name evidence="3" type="ORF">HMPREF9151_00266</name>
</gene>
<protein>
    <submittedName>
        <fullName evidence="3">PKD domain protein</fullName>
    </submittedName>
</protein>
<dbReference type="RefSeq" id="WP_009163441.1">
    <property type="nucleotide sequence ID" value="NZ_KB291029.1"/>
</dbReference>
<dbReference type="SUPFAM" id="SSF49299">
    <property type="entry name" value="PKD domain"/>
    <property type="match status" value="1"/>
</dbReference>
<dbReference type="InterPro" id="IPR000601">
    <property type="entry name" value="PKD_dom"/>
</dbReference>
<keyword evidence="4" id="KW-1185">Reference proteome</keyword>
<feature type="signal peptide" evidence="1">
    <location>
        <begin position="1"/>
        <end position="21"/>
    </location>
</feature>
<dbReference type="CDD" id="cd00146">
    <property type="entry name" value="PKD"/>
    <property type="match status" value="1"/>
</dbReference>
<reference evidence="3 4" key="1">
    <citation type="submission" date="2012-05" db="EMBL/GenBank/DDBJ databases">
        <authorList>
            <person name="Weinstock G."/>
            <person name="Sodergren E."/>
            <person name="Lobos E.A."/>
            <person name="Fulton L."/>
            <person name="Fulton R."/>
            <person name="Courtney L."/>
            <person name="Fronick C."/>
            <person name="O'Laughlin M."/>
            <person name="Godfrey J."/>
            <person name="Wilson R.M."/>
            <person name="Miner T."/>
            <person name="Farmer C."/>
            <person name="Delehaunty K."/>
            <person name="Cordes M."/>
            <person name="Minx P."/>
            <person name="Tomlinson C."/>
            <person name="Chen J."/>
            <person name="Wollam A."/>
            <person name="Pepin K.H."/>
            <person name="Bhonagiri V."/>
            <person name="Zhang X."/>
            <person name="Suruliraj S."/>
            <person name="Warren W."/>
            <person name="Mitreva M."/>
            <person name="Mardis E.R."/>
            <person name="Wilson R.K."/>
        </authorList>
    </citation>
    <scope>NUCLEOTIDE SEQUENCE [LARGE SCALE GENOMIC DNA]</scope>
    <source>
        <strain evidence="3 4">F0055</strain>
    </source>
</reference>
<dbReference type="PROSITE" id="PS50093">
    <property type="entry name" value="PKD"/>
    <property type="match status" value="1"/>
</dbReference>
<proteinExistence type="predicted"/>
<dbReference type="InterPro" id="IPR013783">
    <property type="entry name" value="Ig-like_fold"/>
</dbReference>
<evidence type="ECO:0000313" key="4">
    <source>
        <dbReference type="Proteomes" id="UP000010433"/>
    </source>
</evidence>
<dbReference type="AlphaFoldDB" id="L1NJB9"/>
<evidence type="ECO:0000259" key="2">
    <source>
        <dbReference type="PROSITE" id="PS50093"/>
    </source>
</evidence>
<dbReference type="EMBL" id="AMEP01000029">
    <property type="protein sequence ID" value="EKY03624.1"/>
    <property type="molecule type" value="Genomic_DNA"/>
</dbReference>
<dbReference type="Proteomes" id="UP000010433">
    <property type="component" value="Unassembled WGS sequence"/>
</dbReference>
<dbReference type="PATRIC" id="fig|1127699.3.peg.236"/>
<dbReference type="InterPro" id="IPR035986">
    <property type="entry name" value="PKD_dom_sf"/>
</dbReference>
<name>L1NJB9_9BACT</name>
<dbReference type="OrthoDB" id="1082513at2"/>
<feature type="chain" id="PRO_5003955248" evidence="1">
    <location>
        <begin position="22"/>
        <end position="498"/>
    </location>
</feature>
<evidence type="ECO:0000256" key="1">
    <source>
        <dbReference type="SAM" id="SignalP"/>
    </source>
</evidence>
<dbReference type="STRING" id="1127699.HMPREF9151_00266"/>
<accession>L1NJB9</accession>
<comment type="caution">
    <text evidence="3">The sequence shown here is derived from an EMBL/GenBank/DDBJ whole genome shotgun (WGS) entry which is preliminary data.</text>
</comment>
<feature type="domain" description="PKD" evidence="2">
    <location>
        <begin position="68"/>
        <end position="127"/>
    </location>
</feature>
<dbReference type="PROSITE" id="PS51257">
    <property type="entry name" value="PROKAR_LIPOPROTEIN"/>
    <property type="match status" value="1"/>
</dbReference>
<organism evidence="3 4">
    <name type="scientific">Hoylesella saccharolytica F0055</name>
    <dbReference type="NCBI Taxonomy" id="1127699"/>
    <lineage>
        <taxon>Bacteria</taxon>
        <taxon>Pseudomonadati</taxon>
        <taxon>Bacteroidota</taxon>
        <taxon>Bacteroidia</taxon>
        <taxon>Bacteroidales</taxon>
        <taxon>Prevotellaceae</taxon>
        <taxon>Hoylesella</taxon>
    </lineage>
</organism>
<evidence type="ECO:0000313" key="3">
    <source>
        <dbReference type="EMBL" id="EKY03624.1"/>
    </source>
</evidence>